<keyword evidence="1" id="KW-1133">Transmembrane helix</keyword>
<proteinExistence type="predicted"/>
<organism evidence="2 3">
    <name type="scientific">Penicillium thymicola</name>
    <dbReference type="NCBI Taxonomy" id="293382"/>
    <lineage>
        <taxon>Eukaryota</taxon>
        <taxon>Fungi</taxon>
        <taxon>Dikarya</taxon>
        <taxon>Ascomycota</taxon>
        <taxon>Pezizomycotina</taxon>
        <taxon>Eurotiomycetes</taxon>
        <taxon>Eurotiomycetidae</taxon>
        <taxon>Eurotiales</taxon>
        <taxon>Aspergillaceae</taxon>
        <taxon>Penicillium</taxon>
    </lineage>
</organism>
<reference evidence="2" key="1">
    <citation type="submission" date="2015-06" db="EMBL/GenBank/DDBJ databases">
        <authorList>
            <person name="Nguyen H."/>
        </authorList>
    </citation>
    <scope>NUCLEOTIDE SEQUENCE</scope>
    <source>
        <strain evidence="2">DAOM 180753</strain>
    </source>
</reference>
<keyword evidence="3" id="KW-1185">Reference proteome</keyword>
<gene>
    <name evidence="2" type="ORF">VN97_g2170</name>
</gene>
<dbReference type="EMBL" id="LACB01000041">
    <property type="protein sequence ID" value="KAJ9491066.1"/>
    <property type="molecule type" value="Genomic_DNA"/>
</dbReference>
<name>A0AAI9XBC9_PENTH</name>
<keyword evidence="1" id="KW-0472">Membrane</keyword>
<evidence type="ECO:0000256" key="1">
    <source>
        <dbReference type="SAM" id="Phobius"/>
    </source>
</evidence>
<sequence>MKVSENAIALYSFKRRRFPLGASHITDEASRCYNKKDGLYARACVYKGSKGHKLCGGLFYVKPVIILVLLSKMSDGEFGTLTAPFVGCLLILWGVVAVEQSPMHACILFATD</sequence>
<keyword evidence="1" id="KW-0812">Transmembrane</keyword>
<feature type="transmembrane region" description="Helical" evidence="1">
    <location>
        <begin position="54"/>
        <end position="72"/>
    </location>
</feature>
<dbReference type="AlphaFoldDB" id="A0AAI9XBC9"/>
<feature type="transmembrane region" description="Helical" evidence="1">
    <location>
        <begin position="78"/>
        <end position="98"/>
    </location>
</feature>
<evidence type="ECO:0000313" key="3">
    <source>
        <dbReference type="Proteomes" id="UP001227192"/>
    </source>
</evidence>
<protein>
    <submittedName>
        <fullName evidence="2">Uncharacterized protein</fullName>
    </submittedName>
</protein>
<reference evidence="2" key="2">
    <citation type="journal article" date="2016" name="Fungal Biol.">
        <title>Ochratoxin A production by Penicillium thymicola.</title>
        <authorList>
            <person name="Nguyen H.D.T."/>
            <person name="McMullin D.R."/>
            <person name="Ponomareva E."/>
            <person name="Riley R."/>
            <person name="Pomraning K.R."/>
            <person name="Baker S.E."/>
            <person name="Seifert K.A."/>
        </authorList>
    </citation>
    <scope>NUCLEOTIDE SEQUENCE</scope>
    <source>
        <strain evidence="2">DAOM 180753</strain>
    </source>
</reference>
<dbReference type="Proteomes" id="UP001227192">
    <property type="component" value="Unassembled WGS sequence"/>
</dbReference>
<comment type="caution">
    <text evidence="2">The sequence shown here is derived from an EMBL/GenBank/DDBJ whole genome shotgun (WGS) entry which is preliminary data.</text>
</comment>
<evidence type="ECO:0000313" key="2">
    <source>
        <dbReference type="EMBL" id="KAJ9491066.1"/>
    </source>
</evidence>
<accession>A0AAI9XBC9</accession>